<dbReference type="EMBL" id="CAUOFW020004769">
    <property type="protein sequence ID" value="CAK9167172.1"/>
    <property type="molecule type" value="Genomic_DNA"/>
</dbReference>
<keyword evidence="3" id="KW-1185">Reference proteome</keyword>
<proteinExistence type="predicted"/>
<gene>
    <name evidence="2" type="ORF">ILEXP_LOCUS36431</name>
</gene>
<feature type="transmembrane region" description="Helical" evidence="1">
    <location>
        <begin position="7"/>
        <end position="26"/>
    </location>
</feature>
<feature type="transmembrane region" description="Helical" evidence="1">
    <location>
        <begin position="74"/>
        <end position="94"/>
    </location>
</feature>
<evidence type="ECO:0000313" key="2">
    <source>
        <dbReference type="EMBL" id="CAK9167172.1"/>
    </source>
</evidence>
<keyword evidence="1" id="KW-0472">Membrane</keyword>
<feature type="transmembrane region" description="Helical" evidence="1">
    <location>
        <begin position="32"/>
        <end position="54"/>
    </location>
</feature>
<reference evidence="2 3" key="1">
    <citation type="submission" date="2024-02" db="EMBL/GenBank/DDBJ databases">
        <authorList>
            <person name="Vignale AGUSTIN F."/>
            <person name="Sosa J E."/>
            <person name="Modenutti C."/>
        </authorList>
    </citation>
    <scope>NUCLEOTIDE SEQUENCE [LARGE SCALE GENOMIC DNA]</scope>
</reference>
<protein>
    <submittedName>
        <fullName evidence="2">Uncharacterized protein</fullName>
    </submittedName>
</protein>
<name>A0ABC8TGC5_9AQUA</name>
<dbReference type="PANTHER" id="PTHR31133">
    <property type="entry name" value="MEMBRANE PROTEIN"/>
    <property type="match status" value="1"/>
</dbReference>
<dbReference type="InterPro" id="IPR040229">
    <property type="entry name" value="At3g27390-like"/>
</dbReference>
<dbReference type="PANTHER" id="PTHR31133:SF2">
    <property type="entry name" value="EXPRESSED PROTEIN"/>
    <property type="match status" value="1"/>
</dbReference>
<feature type="transmembrane region" description="Helical" evidence="1">
    <location>
        <begin position="100"/>
        <end position="119"/>
    </location>
</feature>
<dbReference type="AlphaFoldDB" id="A0ABC8TGC5"/>
<sequence>MEVPVGFLAKLWSFVSFLPFFFLLLIPGVLKGLVIGPVVVSIIVIGNTTVVIGLWPAHFMWTYYSVAKTKRLGWVLKILLLVSLPVPLDLWPIMTVTGSLLGGIGYGFFAPLLATFEAVGENVTDKLFHCFVDGCHSTIEGSCTVVRDFTDFCFHSYFSYMDELSEEVPADEKPIDIR</sequence>
<accession>A0ABC8TGC5</accession>
<organism evidence="2 3">
    <name type="scientific">Ilex paraguariensis</name>
    <name type="common">yerba mate</name>
    <dbReference type="NCBI Taxonomy" id="185542"/>
    <lineage>
        <taxon>Eukaryota</taxon>
        <taxon>Viridiplantae</taxon>
        <taxon>Streptophyta</taxon>
        <taxon>Embryophyta</taxon>
        <taxon>Tracheophyta</taxon>
        <taxon>Spermatophyta</taxon>
        <taxon>Magnoliopsida</taxon>
        <taxon>eudicotyledons</taxon>
        <taxon>Gunneridae</taxon>
        <taxon>Pentapetalae</taxon>
        <taxon>asterids</taxon>
        <taxon>campanulids</taxon>
        <taxon>Aquifoliales</taxon>
        <taxon>Aquifoliaceae</taxon>
        <taxon>Ilex</taxon>
    </lineage>
</organism>
<dbReference type="Proteomes" id="UP001642360">
    <property type="component" value="Unassembled WGS sequence"/>
</dbReference>
<keyword evidence="1" id="KW-0812">Transmembrane</keyword>
<comment type="caution">
    <text evidence="2">The sequence shown here is derived from an EMBL/GenBank/DDBJ whole genome shotgun (WGS) entry which is preliminary data.</text>
</comment>
<keyword evidence="1" id="KW-1133">Transmembrane helix</keyword>
<evidence type="ECO:0000256" key="1">
    <source>
        <dbReference type="SAM" id="Phobius"/>
    </source>
</evidence>
<evidence type="ECO:0000313" key="3">
    <source>
        <dbReference type="Proteomes" id="UP001642360"/>
    </source>
</evidence>